<dbReference type="Pfam" id="PF13385">
    <property type="entry name" value="Laminin_G_3"/>
    <property type="match status" value="1"/>
</dbReference>
<dbReference type="SUPFAM" id="SSF49899">
    <property type="entry name" value="Concanavalin A-like lectins/glucanases"/>
    <property type="match status" value="1"/>
</dbReference>
<dbReference type="EMBL" id="CP155447">
    <property type="protein sequence ID" value="XBH01694.1"/>
    <property type="molecule type" value="Genomic_DNA"/>
</dbReference>
<feature type="compositionally biased region" description="Basic and acidic residues" evidence="1">
    <location>
        <begin position="1228"/>
        <end position="1246"/>
    </location>
</feature>
<name>A0AAU7C908_9BACT</name>
<reference evidence="3" key="1">
    <citation type="submission" date="2024-05" db="EMBL/GenBank/DDBJ databases">
        <title>Planctomycetes of the genus Singulisphaera possess chitinolytic capabilities.</title>
        <authorList>
            <person name="Ivanova A."/>
        </authorList>
    </citation>
    <scope>NUCLEOTIDE SEQUENCE</scope>
    <source>
        <strain evidence="3">Ch08T</strain>
    </source>
</reference>
<dbReference type="SUPFAM" id="SSF48452">
    <property type="entry name" value="TPR-like"/>
    <property type="match status" value="1"/>
</dbReference>
<evidence type="ECO:0000256" key="2">
    <source>
        <dbReference type="SAM" id="SignalP"/>
    </source>
</evidence>
<dbReference type="InterPro" id="IPR011990">
    <property type="entry name" value="TPR-like_helical_dom_sf"/>
</dbReference>
<keyword evidence="2" id="KW-0732">Signal</keyword>
<dbReference type="InterPro" id="IPR013320">
    <property type="entry name" value="ConA-like_dom_sf"/>
</dbReference>
<evidence type="ECO:0000256" key="1">
    <source>
        <dbReference type="SAM" id="MobiDB-lite"/>
    </source>
</evidence>
<feature type="signal peptide" evidence="2">
    <location>
        <begin position="1"/>
        <end position="24"/>
    </location>
</feature>
<proteinExistence type="predicted"/>
<evidence type="ECO:0000313" key="3">
    <source>
        <dbReference type="EMBL" id="XBH01694.1"/>
    </source>
</evidence>
<gene>
    <name evidence="3" type="ORF">V5E97_25520</name>
</gene>
<dbReference type="Gene3D" id="2.60.120.200">
    <property type="match status" value="1"/>
</dbReference>
<sequence length="1544" mass="168645">MTRSRLIPQSLGAVLIGLSTVVAAMPASGADLTAKAETPGRHALWFDGESSFVWLRQPIPDGLKQGTVELWFALDRHWDGGAQMPLIGDDAGRMNLVLRDGRLSFNKELDGVSTELSWRPARLEAGWHHVAGVWGAGGMKLFLDGTLVASRLDDHRPYQRAKTPYDIVPVETRLGLASTWWADQRYHRFAGQVAFARISEDRLYEQNFTPRIDAPAESKTDVLRYDFTEGQGALLRDSSGRSHDALIAGCVWRVLDEPPKLAQSSPIAASTPAEPPPAPVVVLPFGCLAEMLADPIDLQGFHLTAAWLLNGPGALPVATEARALELAPSAGFPHRDRLDDGTLDRILKTSGASAVVSGFIEPVGGDTPENRLPPARLNLRVLRPDHPPWTRTIDLKTQSAAAYHQAQRSAALALFELLVNGDRQAELKGLADDQAPEPVRQLWRRAEEHLRLGDPSALLRAAADAAESARAEPRAAKSWRLLAEAYAWLGTSPSRSYATFDRAALVRARAALNLALLLDRPTPEVDLTGALIARFVPDYLAARASALRLADADHPWSPAQKVVLALAAGEESRLPEAADGKLASDSLARGRIRLINAKRPLAQQAFEEAWELDPLNSSAPALVAEAAGTSGVGTLRRIASGALVPGLVQAARILAWESVRATGDARACQEFLKRLATIAGGEPADLADQENAPDAIDRAVNAALGLNLGVAGLDQNQALGLLAAVIDFEHRLSAATGRTPSGIDLPGLASAPDPLLVRRLARVEAQSGFNVLLQLLVQSLGVPDEAGAVLVPLIETCGYDTMTAHWATLFLTRNKAAKGTLPWPPTLPRLDPAFDQGYYDVIFLEPGYKADLYRDARRRFPSWDLPWREVQRPVAYSRNPYDERNVRLWVRQVQGPERRKRLDQALNQAPESADVRRLAAEVLLHDVAIRDEARGLTLFKTLIDEDPDASAPYRALAEYFLDDGRPDEALATLARLAERPLESLAPVGALLRMATIHKERHESDELRAVLATAAQSFQANAVMRYAWALSEANQLDQAIMLFEAGRLRYPPGASFLSWEATALFKAGRQDQARTLLRDFARQQPYAVAAEAVREYVDGTGDTEPIPDLKDRLQAGRAGNLLLADAALKRGRTLEALNTAQTAQKNQGRVSSADRPNDQADAADLLARVTGARYVALRAEGREDEARVLMQNYARRQGLTHLAAILAPLALSSSRVVHDQGDAAPADAGNKDQDKQKDQGKDKDADRTRILTEALTTLAAAAKPDDPGAEVARQLREYPRLAALLRDYLDRDGRRLGGPDNQLRMAAHVILGNDLLPDDRRQALASALVRLNPRQTWVSLQSAVFDLAFGPDSQPQFLKLVQSMKLPAPDTEAFQTAAHSRADWYLLGPFPDDRLDGIRRPFFDETEPVDLKASIRSGDHDLRWRQPLPEPAWGGLSLTAELGLETPSEAAVFYAYGEIDAKEDSVQPLVLTGPQAARVILNGRELALWLHSADFAERLTIDLPLKAGVNRLLLKLRYPASMSQSLWCQFPPPAEPTKDQEQPLR</sequence>
<dbReference type="Gene3D" id="1.25.40.10">
    <property type="entry name" value="Tetratricopeptide repeat domain"/>
    <property type="match status" value="1"/>
</dbReference>
<dbReference type="RefSeq" id="WP_406694438.1">
    <property type="nucleotide sequence ID" value="NZ_CP155447.1"/>
</dbReference>
<feature type="region of interest" description="Disordered" evidence="1">
    <location>
        <begin position="1216"/>
        <end position="1246"/>
    </location>
</feature>
<organism evidence="3">
    <name type="scientific">Singulisphaera sp. Ch08</name>
    <dbReference type="NCBI Taxonomy" id="3120278"/>
    <lineage>
        <taxon>Bacteria</taxon>
        <taxon>Pseudomonadati</taxon>
        <taxon>Planctomycetota</taxon>
        <taxon>Planctomycetia</taxon>
        <taxon>Isosphaerales</taxon>
        <taxon>Isosphaeraceae</taxon>
        <taxon>Singulisphaera</taxon>
    </lineage>
</organism>
<feature type="chain" id="PRO_5043515191" evidence="2">
    <location>
        <begin position="25"/>
        <end position="1544"/>
    </location>
</feature>
<protein>
    <submittedName>
        <fullName evidence="3">LamG-like jellyroll fold domain-containing protein</fullName>
    </submittedName>
</protein>
<accession>A0AAU7C908</accession>